<dbReference type="Gene3D" id="3.40.390.30">
    <property type="entry name" value="Metalloproteases ('zincins'), catalytic domain"/>
    <property type="match status" value="1"/>
</dbReference>
<feature type="active site" description="Proton acceptor" evidence="21">
    <location>
        <position position="49"/>
    </location>
</feature>
<gene>
    <name evidence="28" type="ORF">RHGRI_014510</name>
</gene>
<dbReference type="FunFam" id="1.10.520.10:FF:000009">
    <property type="entry name" value="Peroxidase"/>
    <property type="match status" value="1"/>
</dbReference>
<evidence type="ECO:0000256" key="20">
    <source>
        <dbReference type="ARBA" id="ARBA00023180"/>
    </source>
</evidence>
<dbReference type="InterPro" id="IPR019794">
    <property type="entry name" value="Peroxidases_AS"/>
</dbReference>
<comment type="similarity">
    <text evidence="6">Belongs to the endoribonuclease YbeY family.</text>
</comment>
<comment type="similarity">
    <text evidence="26">Belongs to the peroxidase family. Classical plant (class III) peroxidase subfamily.</text>
</comment>
<dbReference type="InterPro" id="IPR020549">
    <property type="entry name" value="YbeY_CS"/>
</dbReference>
<keyword evidence="12" id="KW-0732">Signal</keyword>
<keyword evidence="8 26" id="KW-0575">Peroxidase</keyword>
<feature type="disulfide bond" evidence="25">
    <location>
        <begin position="18"/>
        <end position="98"/>
    </location>
</feature>
<comment type="cofactor">
    <cofactor evidence="2">
        <name>Zn(2+)</name>
        <dbReference type="ChEBI" id="CHEBI:29105"/>
    </cofactor>
</comment>
<dbReference type="GO" id="GO:0046872">
    <property type="term" value="F:metal ion binding"/>
    <property type="evidence" value="ECO:0007669"/>
    <property type="project" value="UniProtKB-UniRule"/>
</dbReference>
<dbReference type="EMBL" id="JACTNZ010000005">
    <property type="protein sequence ID" value="KAG5549162.1"/>
    <property type="molecule type" value="Genomic_DNA"/>
</dbReference>
<protein>
    <recommendedName>
        <fullName evidence="7 26">Peroxidase</fullName>
        <ecNumber evidence="7 26">1.11.1.7</ecNumber>
    </recommendedName>
</protein>
<evidence type="ECO:0000256" key="24">
    <source>
        <dbReference type="PIRSR" id="PIRSR600823-4"/>
    </source>
</evidence>
<keyword evidence="26" id="KW-0376">Hydrogen peroxide</keyword>
<dbReference type="EC" id="1.11.1.7" evidence="7 26"/>
<dbReference type="PRINTS" id="PR00461">
    <property type="entry name" value="PLPEROXIDASE"/>
</dbReference>
<evidence type="ECO:0000256" key="18">
    <source>
        <dbReference type="ARBA" id="ARBA00023004"/>
    </source>
</evidence>
<feature type="binding site" description="axial binding residue" evidence="23">
    <location>
        <position position="176"/>
    </location>
    <ligand>
        <name>heme b</name>
        <dbReference type="ChEBI" id="CHEBI:60344"/>
    </ligand>
    <ligandPart>
        <name>Fe</name>
        <dbReference type="ChEBI" id="CHEBI:18248"/>
    </ligandPart>
</feature>
<comment type="cofactor">
    <cofactor evidence="23 26">
        <name>heme b</name>
        <dbReference type="ChEBI" id="CHEBI:60344"/>
    </cofactor>
    <text evidence="23 26">Binds 1 heme b (iron(II)-protoporphyrin IX) group per subunit.</text>
</comment>
<dbReference type="PRINTS" id="PR00458">
    <property type="entry name" value="PEROXIDASE"/>
</dbReference>
<dbReference type="PANTHER" id="PTHR31388">
    <property type="entry name" value="PEROXIDASE 72-RELATED"/>
    <property type="match status" value="1"/>
</dbReference>
<evidence type="ECO:0000256" key="21">
    <source>
        <dbReference type="PIRSR" id="PIRSR600823-1"/>
    </source>
</evidence>
<dbReference type="InterPro" id="IPR000823">
    <property type="entry name" value="Peroxidase_pln"/>
</dbReference>
<evidence type="ECO:0000259" key="27">
    <source>
        <dbReference type="PROSITE" id="PS50873"/>
    </source>
</evidence>
<dbReference type="CDD" id="cd00693">
    <property type="entry name" value="secretory_peroxidase"/>
    <property type="match status" value="1"/>
</dbReference>
<dbReference type="InterPro" id="IPR033905">
    <property type="entry name" value="Secretory_peroxidase"/>
</dbReference>
<keyword evidence="9 26" id="KW-0349">Heme</keyword>
<evidence type="ECO:0000256" key="15">
    <source>
        <dbReference type="ARBA" id="ARBA00022833"/>
    </source>
</evidence>
<dbReference type="PROSITE" id="PS50873">
    <property type="entry name" value="PEROXIDASE_4"/>
    <property type="match status" value="1"/>
</dbReference>
<evidence type="ECO:0000256" key="3">
    <source>
        <dbReference type="ARBA" id="ARBA00002322"/>
    </source>
</evidence>
<accession>A0AAV6KA77</accession>
<keyword evidence="14" id="KW-0378">Hydrolase</keyword>
<dbReference type="GO" id="GO:0004222">
    <property type="term" value="F:metalloendopeptidase activity"/>
    <property type="evidence" value="ECO:0007669"/>
    <property type="project" value="InterPro"/>
</dbReference>
<dbReference type="GO" id="GO:0006979">
    <property type="term" value="P:response to oxidative stress"/>
    <property type="evidence" value="ECO:0007669"/>
    <property type="project" value="UniProtKB-UniRule"/>
</dbReference>
<evidence type="ECO:0000256" key="10">
    <source>
        <dbReference type="ARBA" id="ARBA00022722"/>
    </source>
</evidence>
<evidence type="ECO:0000256" key="2">
    <source>
        <dbReference type="ARBA" id="ARBA00001947"/>
    </source>
</evidence>
<feature type="binding site" evidence="23">
    <location>
        <position position="71"/>
    </location>
    <ligand>
        <name>Ca(2+)</name>
        <dbReference type="ChEBI" id="CHEBI:29108"/>
        <label>1</label>
    </ligand>
</feature>
<keyword evidence="17 26" id="KW-0560">Oxidoreductase</keyword>
<dbReference type="GO" id="GO:0005576">
    <property type="term" value="C:extracellular region"/>
    <property type="evidence" value="ECO:0007669"/>
    <property type="project" value="UniProtKB-SubCell"/>
</dbReference>
<dbReference type="SUPFAM" id="SSF55486">
    <property type="entry name" value="Metalloproteases ('zincins'), catalytic domain"/>
    <property type="match status" value="1"/>
</dbReference>
<dbReference type="Gene3D" id="1.10.520.10">
    <property type="match status" value="1"/>
</dbReference>
<evidence type="ECO:0000256" key="13">
    <source>
        <dbReference type="ARBA" id="ARBA00022759"/>
    </source>
</evidence>
<comment type="caution">
    <text evidence="28">The sequence shown here is derived from an EMBL/GenBank/DDBJ whole genome shotgun (WGS) entry which is preliminary data.</text>
</comment>
<dbReference type="GO" id="GO:0020037">
    <property type="term" value="F:heme binding"/>
    <property type="evidence" value="ECO:0007669"/>
    <property type="project" value="UniProtKB-UniRule"/>
</dbReference>
<dbReference type="FunFam" id="1.10.420.10:FF:000006">
    <property type="entry name" value="Peroxidase"/>
    <property type="match status" value="1"/>
</dbReference>
<dbReference type="InterPro" id="IPR010255">
    <property type="entry name" value="Haem_peroxidase_sf"/>
</dbReference>
<comment type="function">
    <text evidence="3">Removal of H(2)O(2), oxidation of toxic reductants, biosynthesis and degradation of lignin, suberization, auxin catabolism, response to environmental stresses such as wounding, pathogen attack and oxidative stress. These functions might be dependent on each isozyme/isoform in each plant tissue.</text>
</comment>
<dbReference type="GO" id="GO:0006364">
    <property type="term" value="P:rRNA processing"/>
    <property type="evidence" value="ECO:0007669"/>
    <property type="project" value="InterPro"/>
</dbReference>
<dbReference type="Pfam" id="PF00141">
    <property type="entry name" value="peroxidase"/>
    <property type="match status" value="1"/>
</dbReference>
<feature type="binding site" evidence="22">
    <location>
        <position position="146"/>
    </location>
    <ligand>
        <name>substrate</name>
    </ligand>
</feature>
<comment type="subcellular location">
    <subcellularLocation>
        <location evidence="4 26">Secreted</location>
    </subcellularLocation>
</comment>
<evidence type="ECO:0000256" key="17">
    <source>
        <dbReference type="ARBA" id="ARBA00023002"/>
    </source>
</evidence>
<dbReference type="SUPFAM" id="SSF48113">
    <property type="entry name" value="Heme-dependent peroxidases"/>
    <property type="match status" value="1"/>
</dbReference>
<feature type="domain" description="Plant heme peroxidase family profile" evidence="27">
    <location>
        <begin position="8"/>
        <end position="292"/>
    </location>
</feature>
<feature type="binding site" evidence="23">
    <location>
        <position position="57"/>
    </location>
    <ligand>
        <name>Ca(2+)</name>
        <dbReference type="ChEBI" id="CHEBI:29108"/>
        <label>1</label>
    </ligand>
</feature>
<keyword evidence="18 23" id="KW-0408">Iron</keyword>
<evidence type="ECO:0000256" key="22">
    <source>
        <dbReference type="PIRSR" id="PIRSR600823-2"/>
    </source>
</evidence>
<feature type="binding site" evidence="23">
    <location>
        <position position="55"/>
    </location>
    <ligand>
        <name>Ca(2+)</name>
        <dbReference type="ChEBI" id="CHEBI:29108"/>
        <label>1</label>
    </ligand>
</feature>
<evidence type="ECO:0000256" key="25">
    <source>
        <dbReference type="PIRSR" id="PIRSR600823-5"/>
    </source>
</evidence>
<sequence length="414" mass="44173">MSTPTNAQLSSTFYDNTCPNALNTIRTSIRQAVSRERRMAASLIRLHFHDCFVQGCDASILLSEAATSTSERTAAPNAGSARGYEVIDAAKVEVEKICPEVVSCADILAVAARDASFAVGGPSWTVKLGRKDSTTASRDLANSDLPFFGSNVNELIANFARKGLSARDMVALSGAHTIGQAQCFTFSDRINSNGSDIDAGFASTRTRGCRNANLAPLDLVTPNSFDNNYFKNLIQKKGLLESDQTLFSGGPTDSIVSQYSSNPATFKSDFAAAMIKMGDIIDPVTSQNGVHGLLHLLGFDHEISDEAEAEMEEEELLLKTLGWKGKGLIRSAYDADHGTTHLDNTDGTLLNSQSQITSTTAQALREASSKGLKVVIATGKTRPAAISVLKMVDLAGIDGILSEFCPGVFVQVFL</sequence>
<comment type="cofactor">
    <cofactor evidence="23 26">
        <name>Ca(2+)</name>
        <dbReference type="ChEBI" id="CHEBI:29108"/>
    </cofactor>
    <text evidence="23 26">Binds 2 calcium ions per subunit.</text>
</comment>
<evidence type="ECO:0000313" key="29">
    <source>
        <dbReference type="Proteomes" id="UP000823749"/>
    </source>
</evidence>
<evidence type="ECO:0000256" key="12">
    <source>
        <dbReference type="ARBA" id="ARBA00022729"/>
    </source>
</evidence>
<evidence type="ECO:0000256" key="26">
    <source>
        <dbReference type="RuleBase" id="RU362060"/>
    </source>
</evidence>
<keyword evidence="19 25" id="KW-1015">Disulfide bond</keyword>
<keyword evidence="20" id="KW-0325">Glycoprotein</keyword>
<feature type="disulfide bond" evidence="25">
    <location>
        <begin position="51"/>
        <end position="56"/>
    </location>
</feature>
<evidence type="ECO:0000256" key="5">
    <source>
        <dbReference type="ARBA" id="ARBA00006873"/>
    </source>
</evidence>
<dbReference type="InterPro" id="IPR002016">
    <property type="entry name" value="Haem_peroxidase"/>
</dbReference>
<feature type="binding site" evidence="23">
    <location>
        <position position="218"/>
    </location>
    <ligand>
        <name>Ca(2+)</name>
        <dbReference type="ChEBI" id="CHEBI:29108"/>
        <label>2</label>
    </ligand>
</feature>
<reference evidence="28" key="1">
    <citation type="submission" date="2020-08" db="EMBL/GenBank/DDBJ databases">
        <title>Plant Genome Project.</title>
        <authorList>
            <person name="Zhang R.-G."/>
        </authorList>
    </citation>
    <scope>NUCLEOTIDE SEQUENCE</scope>
    <source>
        <strain evidence="28">WSP0</strain>
        <tissue evidence="28">Leaf</tissue>
    </source>
</reference>
<evidence type="ECO:0000256" key="1">
    <source>
        <dbReference type="ARBA" id="ARBA00000189"/>
    </source>
</evidence>
<feature type="binding site" evidence="23">
    <location>
        <position position="59"/>
    </location>
    <ligand>
        <name>Ca(2+)</name>
        <dbReference type="ChEBI" id="CHEBI:29108"/>
        <label>1</label>
    </ligand>
</feature>
<dbReference type="InterPro" id="IPR019793">
    <property type="entry name" value="Peroxidases_heam-ligand_BS"/>
</dbReference>
<name>A0AAV6KA77_9ERIC</name>
<dbReference type="Proteomes" id="UP000823749">
    <property type="component" value="Chromosome 5"/>
</dbReference>
<dbReference type="InterPro" id="IPR023091">
    <property type="entry name" value="MetalPrtase_cat_dom_sf_prd"/>
</dbReference>
<keyword evidence="26" id="KW-0964">Secreted</keyword>
<evidence type="ECO:0000256" key="8">
    <source>
        <dbReference type="ARBA" id="ARBA00022559"/>
    </source>
</evidence>
<dbReference type="InterPro" id="IPR023214">
    <property type="entry name" value="HAD_sf"/>
</dbReference>
<dbReference type="AlphaFoldDB" id="A0AAV6KA77"/>
<evidence type="ECO:0000256" key="4">
    <source>
        <dbReference type="ARBA" id="ARBA00004613"/>
    </source>
</evidence>
<dbReference type="PROSITE" id="PS01306">
    <property type="entry name" value="UPF0054"/>
    <property type="match status" value="1"/>
</dbReference>
<dbReference type="SUPFAM" id="SSF56784">
    <property type="entry name" value="HAD-like"/>
    <property type="match status" value="1"/>
</dbReference>
<proteinExistence type="inferred from homology"/>
<dbReference type="Pfam" id="PF08282">
    <property type="entry name" value="Hydrolase_3"/>
    <property type="match status" value="1"/>
</dbReference>
<feature type="binding site" evidence="23">
    <location>
        <position position="226"/>
    </location>
    <ligand>
        <name>Ca(2+)</name>
        <dbReference type="ChEBI" id="CHEBI:29108"/>
        <label>2</label>
    </ligand>
</feature>
<comment type="catalytic activity">
    <reaction evidence="1 26">
        <text>2 a phenolic donor + H2O2 = 2 a phenolic radical donor + 2 H2O</text>
        <dbReference type="Rhea" id="RHEA:56136"/>
        <dbReference type="ChEBI" id="CHEBI:15377"/>
        <dbReference type="ChEBI" id="CHEBI:16240"/>
        <dbReference type="ChEBI" id="CHEBI:139520"/>
        <dbReference type="ChEBI" id="CHEBI:139521"/>
        <dbReference type="EC" id="1.11.1.7"/>
    </reaction>
</comment>
<comment type="similarity">
    <text evidence="5">Belongs to the peroxidase family. Ascorbate peroxidase subfamily.</text>
</comment>
<keyword evidence="11 23" id="KW-0479">Metal-binding</keyword>
<keyword evidence="13" id="KW-0255">Endonuclease</keyword>
<keyword evidence="29" id="KW-1185">Reference proteome</keyword>
<dbReference type="PROSITE" id="PS00436">
    <property type="entry name" value="PEROXIDASE_2"/>
    <property type="match status" value="1"/>
</dbReference>
<dbReference type="PROSITE" id="PS00435">
    <property type="entry name" value="PEROXIDASE_1"/>
    <property type="match status" value="1"/>
</dbReference>
<evidence type="ECO:0000256" key="14">
    <source>
        <dbReference type="ARBA" id="ARBA00022801"/>
    </source>
</evidence>
<feature type="binding site" evidence="23">
    <location>
        <position position="177"/>
    </location>
    <ligand>
        <name>Ca(2+)</name>
        <dbReference type="ChEBI" id="CHEBI:29108"/>
        <label>2</label>
    </ligand>
</feature>
<evidence type="ECO:0000256" key="11">
    <source>
        <dbReference type="ARBA" id="ARBA00022723"/>
    </source>
</evidence>
<dbReference type="Gene3D" id="3.40.50.1000">
    <property type="entry name" value="HAD superfamily/HAD-like"/>
    <property type="match status" value="1"/>
</dbReference>
<dbReference type="PANTHER" id="PTHR31388:SF115">
    <property type="entry name" value="PEROXIDASE 5"/>
    <property type="match status" value="1"/>
</dbReference>
<evidence type="ECO:0000256" key="7">
    <source>
        <dbReference type="ARBA" id="ARBA00012313"/>
    </source>
</evidence>
<feature type="binding site" evidence="23">
    <location>
        <position position="221"/>
    </location>
    <ligand>
        <name>Ca(2+)</name>
        <dbReference type="ChEBI" id="CHEBI:29108"/>
        <label>2</label>
    </ligand>
</feature>
<dbReference type="Gene3D" id="1.10.420.10">
    <property type="entry name" value="Peroxidase, domain 2"/>
    <property type="match status" value="1"/>
</dbReference>
<feature type="binding site" evidence="23">
    <location>
        <position position="50"/>
    </location>
    <ligand>
        <name>Ca(2+)</name>
        <dbReference type="ChEBI" id="CHEBI:29108"/>
        <label>1</label>
    </ligand>
</feature>
<dbReference type="InterPro" id="IPR002036">
    <property type="entry name" value="YbeY"/>
</dbReference>
<feature type="disulfide bond" evidence="25">
    <location>
        <begin position="183"/>
        <end position="209"/>
    </location>
</feature>
<dbReference type="Pfam" id="PF02130">
    <property type="entry name" value="YbeY"/>
    <property type="match status" value="1"/>
</dbReference>
<dbReference type="GO" id="GO:0004519">
    <property type="term" value="F:endonuclease activity"/>
    <property type="evidence" value="ECO:0007669"/>
    <property type="project" value="UniProtKB-KW"/>
</dbReference>
<evidence type="ECO:0000256" key="9">
    <source>
        <dbReference type="ARBA" id="ARBA00022617"/>
    </source>
</evidence>
<dbReference type="InterPro" id="IPR036412">
    <property type="entry name" value="HAD-like_sf"/>
</dbReference>
<dbReference type="GO" id="GO:0140825">
    <property type="term" value="F:lactoperoxidase activity"/>
    <property type="evidence" value="ECO:0007669"/>
    <property type="project" value="UniProtKB-EC"/>
</dbReference>
<evidence type="ECO:0000313" key="28">
    <source>
        <dbReference type="EMBL" id="KAG5549162.1"/>
    </source>
</evidence>
<organism evidence="28 29">
    <name type="scientific">Rhododendron griersonianum</name>
    <dbReference type="NCBI Taxonomy" id="479676"/>
    <lineage>
        <taxon>Eukaryota</taxon>
        <taxon>Viridiplantae</taxon>
        <taxon>Streptophyta</taxon>
        <taxon>Embryophyta</taxon>
        <taxon>Tracheophyta</taxon>
        <taxon>Spermatophyta</taxon>
        <taxon>Magnoliopsida</taxon>
        <taxon>eudicotyledons</taxon>
        <taxon>Gunneridae</taxon>
        <taxon>Pentapetalae</taxon>
        <taxon>asterids</taxon>
        <taxon>Ericales</taxon>
        <taxon>Ericaceae</taxon>
        <taxon>Ericoideae</taxon>
        <taxon>Rhodoreae</taxon>
        <taxon>Rhododendron</taxon>
    </lineage>
</organism>
<evidence type="ECO:0000256" key="23">
    <source>
        <dbReference type="PIRSR" id="PIRSR600823-3"/>
    </source>
</evidence>
<feature type="binding site" evidence="23">
    <location>
        <position position="53"/>
    </location>
    <ligand>
        <name>Ca(2+)</name>
        <dbReference type="ChEBI" id="CHEBI:29108"/>
        <label>1</label>
    </ligand>
</feature>
<keyword evidence="15" id="KW-0862">Zinc</keyword>
<feature type="site" description="Transition state stabilizer" evidence="24">
    <location>
        <position position="45"/>
    </location>
</feature>
<keyword evidence="10" id="KW-0540">Nuclease</keyword>
<evidence type="ECO:0000256" key="16">
    <source>
        <dbReference type="ARBA" id="ARBA00022837"/>
    </source>
</evidence>
<dbReference type="GO" id="GO:0042744">
    <property type="term" value="P:hydrogen peroxide catabolic process"/>
    <property type="evidence" value="ECO:0007669"/>
    <property type="project" value="UniProtKB-KW"/>
</dbReference>
<keyword evidence="16 23" id="KW-0106">Calcium</keyword>
<evidence type="ECO:0000256" key="6">
    <source>
        <dbReference type="ARBA" id="ARBA00010875"/>
    </source>
</evidence>
<evidence type="ECO:0000256" key="19">
    <source>
        <dbReference type="ARBA" id="ARBA00023157"/>
    </source>
</evidence>